<evidence type="ECO:0000259" key="7">
    <source>
        <dbReference type="Pfam" id="PF07980"/>
    </source>
</evidence>
<evidence type="ECO:0000313" key="9">
    <source>
        <dbReference type="EMBL" id="MDN5204265.1"/>
    </source>
</evidence>
<dbReference type="RefSeq" id="WP_346754290.1">
    <property type="nucleotide sequence ID" value="NZ_JAUJEA010000010.1"/>
</dbReference>
<feature type="domain" description="RagB/SusD" evidence="7">
    <location>
        <begin position="297"/>
        <end position="568"/>
    </location>
</feature>
<evidence type="ECO:0000256" key="4">
    <source>
        <dbReference type="ARBA" id="ARBA00023136"/>
    </source>
</evidence>
<keyword evidence="3 6" id="KW-0732">Signal</keyword>
<comment type="subcellular location">
    <subcellularLocation>
        <location evidence="1">Cell outer membrane</location>
    </subcellularLocation>
</comment>
<sequence>MKRINKLHRAAALIVAFACIMSCSDSYVDLNPKATLSPNVLNNQEGLDALLVAAYAGLDGHTSGATNLGWQNDHANWLYGEVASDNALKGSSIGDQPDMNLIEQGDMSPASPYMDALWGSVYEGVARTNTVLQVLATAEGLNDDDKNRIEGEALFLRAHYHHYGRRYFDRIPYIDETVSDFRVANDRDIFADIEADYERAISLLPLEPTQVGRAHRSAAQASLAKLYMDESNFSAAKPLLDAIISSGRYRLFDNYNDNFVIANEATTTNTEFIFQIQQIARVGELNGRLVNGIAQLHGCCGFLQPSQNLVNAHKTDANGLPLLDTFNDVDLGNDQGIATTDLFVPPTDNLDPRLDYTVARRGIPFLDFDIDLIPGDANLFPGQDYVVDQVTYGPYRAKKFQPTKADVDGGSSWLGISNINYSIHRYADILLLRAEVAVEENDLATALDLVNQIRNRTKNGEVVRFANGSPAANYVIEPYPSFPDQNFARKAVRHERRLELALEGYRWFDLVRWDIAEPTMLEYFRTEDRPLLNALGTFTSDFMPIPSNQIDITRDDDGNPTLVQNPDY</sequence>
<keyword evidence="4" id="KW-0472">Membrane</keyword>
<feature type="chain" id="PRO_5045448769" evidence="6">
    <location>
        <begin position="28"/>
        <end position="568"/>
    </location>
</feature>
<dbReference type="Pfam" id="PF14322">
    <property type="entry name" value="SusD-like_3"/>
    <property type="match status" value="1"/>
</dbReference>
<dbReference type="InterPro" id="IPR011990">
    <property type="entry name" value="TPR-like_helical_dom_sf"/>
</dbReference>
<dbReference type="InterPro" id="IPR012944">
    <property type="entry name" value="SusD_RagB_dom"/>
</dbReference>
<accession>A0ABT8KU20</accession>
<evidence type="ECO:0000256" key="5">
    <source>
        <dbReference type="ARBA" id="ARBA00023237"/>
    </source>
</evidence>
<dbReference type="SUPFAM" id="SSF48452">
    <property type="entry name" value="TPR-like"/>
    <property type="match status" value="1"/>
</dbReference>
<evidence type="ECO:0000259" key="8">
    <source>
        <dbReference type="Pfam" id="PF14322"/>
    </source>
</evidence>
<dbReference type="Pfam" id="PF07980">
    <property type="entry name" value="SusD_RagB"/>
    <property type="match status" value="1"/>
</dbReference>
<keyword evidence="10" id="KW-1185">Reference proteome</keyword>
<feature type="signal peptide" evidence="6">
    <location>
        <begin position="1"/>
        <end position="27"/>
    </location>
</feature>
<dbReference type="EMBL" id="JAUJEA010000010">
    <property type="protein sequence ID" value="MDN5204265.1"/>
    <property type="molecule type" value="Genomic_DNA"/>
</dbReference>
<protein>
    <submittedName>
        <fullName evidence="9">RagB/SusD family nutrient uptake outer membrane protein</fullName>
    </submittedName>
</protein>
<reference evidence="9" key="1">
    <citation type="submission" date="2023-06" db="EMBL/GenBank/DDBJ databases">
        <title>Genomic of Parafulvivirga corallium.</title>
        <authorList>
            <person name="Wang G."/>
        </authorList>
    </citation>
    <scope>NUCLEOTIDE SEQUENCE</scope>
    <source>
        <strain evidence="9">BMA10</strain>
    </source>
</reference>
<organism evidence="9 10">
    <name type="scientific">Splendidivirga corallicola</name>
    <dbReference type="NCBI Taxonomy" id="3051826"/>
    <lineage>
        <taxon>Bacteria</taxon>
        <taxon>Pseudomonadati</taxon>
        <taxon>Bacteroidota</taxon>
        <taxon>Cytophagia</taxon>
        <taxon>Cytophagales</taxon>
        <taxon>Splendidivirgaceae</taxon>
        <taxon>Splendidivirga</taxon>
    </lineage>
</organism>
<dbReference type="InterPro" id="IPR033985">
    <property type="entry name" value="SusD-like_N"/>
</dbReference>
<feature type="domain" description="SusD-like N-terminal" evidence="8">
    <location>
        <begin position="29"/>
        <end position="228"/>
    </location>
</feature>
<comment type="caution">
    <text evidence="9">The sequence shown here is derived from an EMBL/GenBank/DDBJ whole genome shotgun (WGS) entry which is preliminary data.</text>
</comment>
<evidence type="ECO:0000256" key="3">
    <source>
        <dbReference type="ARBA" id="ARBA00022729"/>
    </source>
</evidence>
<gene>
    <name evidence="9" type="ORF">QQ008_22930</name>
</gene>
<proteinExistence type="inferred from homology"/>
<name>A0ABT8KU20_9BACT</name>
<dbReference type="Proteomes" id="UP001172082">
    <property type="component" value="Unassembled WGS sequence"/>
</dbReference>
<evidence type="ECO:0000313" key="10">
    <source>
        <dbReference type="Proteomes" id="UP001172082"/>
    </source>
</evidence>
<evidence type="ECO:0000256" key="6">
    <source>
        <dbReference type="SAM" id="SignalP"/>
    </source>
</evidence>
<evidence type="ECO:0000256" key="2">
    <source>
        <dbReference type="ARBA" id="ARBA00006275"/>
    </source>
</evidence>
<dbReference type="Gene3D" id="1.25.40.390">
    <property type="match status" value="1"/>
</dbReference>
<evidence type="ECO:0000256" key="1">
    <source>
        <dbReference type="ARBA" id="ARBA00004442"/>
    </source>
</evidence>
<comment type="similarity">
    <text evidence="2">Belongs to the SusD family.</text>
</comment>
<keyword evidence="5" id="KW-0998">Cell outer membrane</keyword>